<dbReference type="AlphaFoldDB" id="A0A397SQQ8"/>
<keyword evidence="3" id="KW-1185">Reference proteome</keyword>
<sequence length="77" mass="8553">MSTKSNSSARKLQSSSVNNKNIDNNFTPNTLLQSEQEIINATYNSNNMEIDDNVNVSSLTLANTNKVYIAPVHQIPR</sequence>
<gene>
    <name evidence="2" type="ORF">C1645_828039</name>
</gene>
<comment type="caution">
    <text evidence="2">The sequence shown here is derived from an EMBL/GenBank/DDBJ whole genome shotgun (WGS) entry which is preliminary data.</text>
</comment>
<accession>A0A397SQQ8</accession>
<evidence type="ECO:0000256" key="1">
    <source>
        <dbReference type="SAM" id="MobiDB-lite"/>
    </source>
</evidence>
<evidence type="ECO:0000313" key="2">
    <source>
        <dbReference type="EMBL" id="RIA87249.1"/>
    </source>
</evidence>
<name>A0A397SQQ8_9GLOM</name>
<proteinExistence type="predicted"/>
<evidence type="ECO:0000313" key="3">
    <source>
        <dbReference type="Proteomes" id="UP000265703"/>
    </source>
</evidence>
<protein>
    <submittedName>
        <fullName evidence="2">Uncharacterized protein</fullName>
    </submittedName>
</protein>
<dbReference type="Proteomes" id="UP000265703">
    <property type="component" value="Unassembled WGS sequence"/>
</dbReference>
<reference evidence="2 3" key="1">
    <citation type="submission" date="2018-06" db="EMBL/GenBank/DDBJ databases">
        <title>Comparative genomics reveals the genomic features of Rhizophagus irregularis, R. cerebriforme, R. diaphanum and Gigaspora rosea, and their symbiotic lifestyle signature.</title>
        <authorList>
            <person name="Morin E."/>
            <person name="San Clemente H."/>
            <person name="Chen E.C.H."/>
            <person name="De La Providencia I."/>
            <person name="Hainaut M."/>
            <person name="Kuo A."/>
            <person name="Kohler A."/>
            <person name="Murat C."/>
            <person name="Tang N."/>
            <person name="Roy S."/>
            <person name="Loubradou J."/>
            <person name="Henrissat B."/>
            <person name="Grigoriev I.V."/>
            <person name="Corradi N."/>
            <person name="Roux C."/>
            <person name="Martin F.M."/>
        </authorList>
    </citation>
    <scope>NUCLEOTIDE SEQUENCE [LARGE SCALE GENOMIC DNA]</scope>
    <source>
        <strain evidence="2 3">DAOM 227022</strain>
    </source>
</reference>
<dbReference type="EMBL" id="QKYT01000318">
    <property type="protein sequence ID" value="RIA87249.1"/>
    <property type="molecule type" value="Genomic_DNA"/>
</dbReference>
<feature type="region of interest" description="Disordered" evidence="1">
    <location>
        <begin position="1"/>
        <end position="29"/>
    </location>
</feature>
<organism evidence="2 3">
    <name type="scientific">Glomus cerebriforme</name>
    <dbReference type="NCBI Taxonomy" id="658196"/>
    <lineage>
        <taxon>Eukaryota</taxon>
        <taxon>Fungi</taxon>
        <taxon>Fungi incertae sedis</taxon>
        <taxon>Mucoromycota</taxon>
        <taxon>Glomeromycotina</taxon>
        <taxon>Glomeromycetes</taxon>
        <taxon>Glomerales</taxon>
        <taxon>Glomeraceae</taxon>
        <taxon>Glomus</taxon>
    </lineage>
</organism>